<name>A0ACB0FLM8_RANTA</name>
<dbReference type="Proteomes" id="UP001162501">
    <property type="component" value="Chromosome 9"/>
</dbReference>
<sequence length="837" mass="91175">MDPCEDVERSSGKSQNPRGNQRHEGPQASGPEAPGNEAAELWSQKCELRSKFVQTSNRAVPFLGYLPQDLIETSILEYLHPEERSLMLAVHQKVLKYAGHPPFEHLPIRFCSQNGDYIILDSSWSSFVNPWSRKVSFIIGRHKVRTSPLNKDVFATRVKKMSSDDKDITELREQIQKLLLQPIHGSMSSGYGNLGSSRSQEPQVSLVSSSESSRHGMDEVPKALVCASVNKIKNLGQQLHIKSRAKSANKPLLGARSGRPGGESSGQLPTLMKPGPLGVPTQVYTPRYLKSYHIPALKRKCISSGNTTSSSSEEDRQSHRADDVQVQAVSQIPAVPASEIPTNGQSTDAEGGAPWTLSTATLSLDTSQCSSSSVFVDIPPPDSAEHILLVCEPWTLSTHPAPLATEAFRHSGLTKAVLSAHTQKEEQSHVDKFREKILSSPCNSYLQQESRSKDKYLYVQGGSVSRLTRSAGCKKGKHKRKKPLVWLDGRSAKDHFCPHQDGPPWCPSSASCPRASSPLLPAAVMVPSSAPCLVPAPPVPATTSLGREHEASVTVLPRLPEPPLPSSLQYFPALPSAHFDTFMNIFLHNPSLSPLSSSSFSPYPFLGAAPSSEILSSVSAVAPNPGPPSSTINPRSRKERWETWNEGRPLINSGSSSLLQLDLLQGDRPRSCVSPETVCGVSGSGGTKIDGFTTKKPSIASLHSASPPGMGSAASGSGDSCINFASSDYSSEISQNGQQSQDIQKKETFPKLAEESIWRMIKQTPDCILMTYQVPERVKEIVLKEDLKKLESMRRQQPQFSLGQREEIANVRSWIRCRTIPQEIDTQVSTVIAAVVC</sequence>
<evidence type="ECO:0000313" key="2">
    <source>
        <dbReference type="Proteomes" id="UP001162501"/>
    </source>
</evidence>
<proteinExistence type="predicted"/>
<dbReference type="EMBL" id="OX596093">
    <property type="protein sequence ID" value="CAI9713980.1"/>
    <property type="molecule type" value="Genomic_DNA"/>
</dbReference>
<organism evidence="1 2">
    <name type="scientific">Rangifer tarandus platyrhynchus</name>
    <name type="common">Svalbard reindeer</name>
    <dbReference type="NCBI Taxonomy" id="3082113"/>
    <lineage>
        <taxon>Eukaryota</taxon>
        <taxon>Metazoa</taxon>
        <taxon>Chordata</taxon>
        <taxon>Craniata</taxon>
        <taxon>Vertebrata</taxon>
        <taxon>Euteleostomi</taxon>
        <taxon>Mammalia</taxon>
        <taxon>Eutheria</taxon>
        <taxon>Laurasiatheria</taxon>
        <taxon>Artiodactyla</taxon>
        <taxon>Ruminantia</taxon>
        <taxon>Pecora</taxon>
        <taxon>Cervidae</taxon>
        <taxon>Odocoileinae</taxon>
        <taxon>Rangifer</taxon>
    </lineage>
</organism>
<reference evidence="1" key="1">
    <citation type="submission" date="2023-05" db="EMBL/GenBank/DDBJ databases">
        <authorList>
            <consortium name="ELIXIR-Norway"/>
        </authorList>
    </citation>
    <scope>NUCLEOTIDE SEQUENCE</scope>
</reference>
<accession>A0ACB0FLM8</accession>
<evidence type="ECO:0000313" key="1">
    <source>
        <dbReference type="EMBL" id="CAI9713980.1"/>
    </source>
</evidence>
<gene>
    <name evidence="1" type="ORF">MRATA1EN3_LOCUS25193</name>
</gene>
<protein>
    <submittedName>
        <fullName evidence="1">Uncharacterized protein</fullName>
    </submittedName>
</protein>